<dbReference type="Pfam" id="PF02441">
    <property type="entry name" value="Flavoprotein"/>
    <property type="match status" value="1"/>
</dbReference>
<organism evidence="4 5">
    <name type="scientific">Apophysomyces ossiformis</name>
    <dbReference type="NCBI Taxonomy" id="679940"/>
    <lineage>
        <taxon>Eukaryota</taxon>
        <taxon>Fungi</taxon>
        <taxon>Fungi incertae sedis</taxon>
        <taxon>Mucoromycota</taxon>
        <taxon>Mucoromycotina</taxon>
        <taxon>Mucoromycetes</taxon>
        <taxon>Mucorales</taxon>
        <taxon>Mucorineae</taxon>
        <taxon>Mucoraceae</taxon>
        <taxon>Apophysomyces</taxon>
    </lineage>
</organism>
<evidence type="ECO:0000256" key="2">
    <source>
        <dbReference type="ARBA" id="ARBA00038350"/>
    </source>
</evidence>
<dbReference type="OrthoDB" id="1532798at2759"/>
<dbReference type="InterPro" id="IPR003382">
    <property type="entry name" value="Flavoprotein"/>
</dbReference>
<evidence type="ECO:0000256" key="1">
    <source>
        <dbReference type="ARBA" id="ARBA00022993"/>
    </source>
</evidence>
<feature type="domain" description="Flavoprotein" evidence="3">
    <location>
        <begin position="13"/>
        <end position="124"/>
    </location>
</feature>
<evidence type="ECO:0000313" key="5">
    <source>
        <dbReference type="Proteomes" id="UP000605846"/>
    </source>
</evidence>
<dbReference type="GO" id="GO:0015937">
    <property type="term" value="P:coenzyme A biosynthetic process"/>
    <property type="evidence" value="ECO:0007669"/>
    <property type="project" value="UniProtKB-KW"/>
</dbReference>
<comment type="caution">
    <text evidence="4">The sequence shown here is derived from an EMBL/GenBank/DDBJ whole genome shotgun (WGS) entry which is preliminary data.</text>
</comment>
<dbReference type="GO" id="GO:0004633">
    <property type="term" value="F:phosphopantothenoylcysteine decarboxylase activity"/>
    <property type="evidence" value="ECO:0007669"/>
    <property type="project" value="TreeGrafter"/>
</dbReference>
<dbReference type="PANTHER" id="PTHR14359">
    <property type="entry name" value="HOMO-OLIGOMERIC FLAVIN CONTAINING CYS DECARBOXYLASE FAMILY"/>
    <property type="match status" value="1"/>
</dbReference>
<protein>
    <submittedName>
        <fullName evidence="4">Putative phosphopantothenoylcysteine decarboxylase</fullName>
    </submittedName>
</protein>
<dbReference type="Proteomes" id="UP000605846">
    <property type="component" value="Unassembled WGS sequence"/>
</dbReference>
<accession>A0A8H7BU56</accession>
<evidence type="ECO:0000313" key="4">
    <source>
        <dbReference type="EMBL" id="KAF7727188.1"/>
    </source>
</evidence>
<dbReference type="EMBL" id="JABAYA010000063">
    <property type="protein sequence ID" value="KAF7727188.1"/>
    <property type="molecule type" value="Genomic_DNA"/>
</dbReference>
<dbReference type="AlphaFoldDB" id="A0A8H7BU56"/>
<dbReference type="GO" id="GO:0010181">
    <property type="term" value="F:FMN binding"/>
    <property type="evidence" value="ECO:0007669"/>
    <property type="project" value="TreeGrafter"/>
</dbReference>
<sequence>MRYQEWKMWKKKTDPVLHIELRNWADIIVIAPLDANTLAKLANGLCDNLLTCVLRAWDPRKPVIVCPAMNTHMWNHPFTARHLSVLVETLQFKTISPISKKLACGDIGMGAMAEPESIVLETMAQLKEQEKPAKLTDEDLL</sequence>
<keyword evidence="1" id="KW-0173">Coenzyme A biosynthesis</keyword>
<dbReference type="SUPFAM" id="SSF52507">
    <property type="entry name" value="Homo-oligomeric flavin-containing Cys decarboxylases, HFCD"/>
    <property type="match status" value="1"/>
</dbReference>
<proteinExistence type="inferred from homology"/>
<dbReference type="InterPro" id="IPR036551">
    <property type="entry name" value="Flavin_trans-like"/>
</dbReference>
<reference evidence="4" key="1">
    <citation type="submission" date="2020-01" db="EMBL/GenBank/DDBJ databases">
        <title>Genome Sequencing of Three Apophysomyces-Like Fungal Strains Confirms a Novel Fungal Genus in the Mucoromycota with divergent Burkholderia-like Endosymbiotic Bacteria.</title>
        <authorList>
            <person name="Stajich J.E."/>
            <person name="Macias A.M."/>
            <person name="Carter-House D."/>
            <person name="Lovett B."/>
            <person name="Kasson L.R."/>
            <person name="Berry K."/>
            <person name="Grigoriev I."/>
            <person name="Chang Y."/>
            <person name="Spatafora J."/>
            <person name="Kasson M.T."/>
        </authorList>
    </citation>
    <scope>NUCLEOTIDE SEQUENCE</scope>
    <source>
        <strain evidence="4">NRRL A-21654</strain>
    </source>
</reference>
<gene>
    <name evidence="4" type="primary">HAL3B</name>
    <name evidence="4" type="ORF">EC973_007963</name>
</gene>
<evidence type="ECO:0000259" key="3">
    <source>
        <dbReference type="Pfam" id="PF02441"/>
    </source>
</evidence>
<comment type="similarity">
    <text evidence="2">Belongs to the HFCD (homooligomeric flavin containing Cys decarboxylase) superfamily.</text>
</comment>
<name>A0A8H7BU56_9FUNG</name>
<keyword evidence="5" id="KW-1185">Reference proteome</keyword>
<dbReference type="Gene3D" id="3.40.50.1950">
    <property type="entry name" value="Flavin prenyltransferase-like"/>
    <property type="match status" value="1"/>
</dbReference>
<dbReference type="GO" id="GO:0071513">
    <property type="term" value="C:phosphopantothenoylcysteine decarboxylase complex"/>
    <property type="evidence" value="ECO:0007669"/>
    <property type="project" value="TreeGrafter"/>
</dbReference>
<dbReference type="PANTHER" id="PTHR14359:SF6">
    <property type="entry name" value="PHOSPHOPANTOTHENOYLCYSTEINE DECARBOXYLASE"/>
    <property type="match status" value="1"/>
</dbReference>